<protein>
    <recommendedName>
        <fullName evidence="3">NmrA-like domain-containing protein</fullName>
    </recommendedName>
</protein>
<dbReference type="AlphaFoldDB" id="A0A8H7V4B4"/>
<dbReference type="SUPFAM" id="SSF51735">
    <property type="entry name" value="NAD(P)-binding Rossmann-fold domains"/>
    <property type="match status" value="1"/>
</dbReference>
<gene>
    <name evidence="4" type="ORF">INT46_000219</name>
</gene>
<organism evidence="4 5">
    <name type="scientific">Mucor plumbeus</name>
    <dbReference type="NCBI Taxonomy" id="97098"/>
    <lineage>
        <taxon>Eukaryota</taxon>
        <taxon>Fungi</taxon>
        <taxon>Fungi incertae sedis</taxon>
        <taxon>Mucoromycota</taxon>
        <taxon>Mucoromycotina</taxon>
        <taxon>Mucoromycetes</taxon>
        <taxon>Mucorales</taxon>
        <taxon>Mucorineae</taxon>
        <taxon>Mucoraceae</taxon>
        <taxon>Mucor</taxon>
    </lineage>
</organism>
<evidence type="ECO:0000256" key="2">
    <source>
        <dbReference type="ARBA" id="ARBA00022857"/>
    </source>
</evidence>
<evidence type="ECO:0000259" key="3">
    <source>
        <dbReference type="Pfam" id="PF05368"/>
    </source>
</evidence>
<name>A0A8H7V4B4_9FUNG</name>
<dbReference type="EMBL" id="JAEPRC010000143">
    <property type="protein sequence ID" value="KAG2206675.1"/>
    <property type="molecule type" value="Genomic_DNA"/>
</dbReference>
<dbReference type="Gene3D" id="3.40.50.720">
    <property type="entry name" value="NAD(P)-binding Rossmann-like Domain"/>
    <property type="match status" value="1"/>
</dbReference>
<dbReference type="OrthoDB" id="10254221at2759"/>
<dbReference type="InterPro" id="IPR051164">
    <property type="entry name" value="NmrA-like_oxidored"/>
</dbReference>
<feature type="domain" description="NmrA-like" evidence="3">
    <location>
        <begin position="47"/>
        <end position="230"/>
    </location>
</feature>
<dbReference type="Pfam" id="PF05368">
    <property type="entry name" value="NmrA"/>
    <property type="match status" value="1"/>
</dbReference>
<keyword evidence="5" id="KW-1185">Reference proteome</keyword>
<reference evidence="4" key="1">
    <citation type="submission" date="2020-12" db="EMBL/GenBank/DDBJ databases">
        <title>Metabolic potential, ecology and presence of endohyphal bacteria is reflected in genomic diversity of Mucoromycotina.</title>
        <authorList>
            <person name="Muszewska A."/>
            <person name="Okrasinska A."/>
            <person name="Steczkiewicz K."/>
            <person name="Drgas O."/>
            <person name="Orlowska M."/>
            <person name="Perlinska-Lenart U."/>
            <person name="Aleksandrzak-Piekarczyk T."/>
            <person name="Szatraj K."/>
            <person name="Zielenkiewicz U."/>
            <person name="Pilsyk S."/>
            <person name="Malc E."/>
            <person name="Mieczkowski P."/>
            <person name="Kruszewska J.S."/>
            <person name="Biernat P."/>
            <person name="Pawlowska J."/>
        </authorList>
    </citation>
    <scope>NUCLEOTIDE SEQUENCE</scope>
    <source>
        <strain evidence="4">CBS 226.32</strain>
    </source>
</reference>
<sequence length="368" mass="43765">MSQQQQQQQSNTSKNVFVITNCDSLLGYAMAYRFLEAIQNCEEPEMADHKLRLLCRNRSGFGLSRLEKMGGEIIETDYKDEDKLRHAMKGVLCVLLIPEYSSDREKEAECLMKAAKHQHVDHMAMMSCLGIDRIQKSDNNQQGFEFRNLEQMCRIEKMVKEHFSGEKHCIVRHPIFNQFFYFMAPQIEGENCFSLPVDKNKKWSCLDMNDVVEGVYRLAKKHCERLAGRQVDEIFKKQVYEFTCSKAMTGEEFAREIGEGLGRQDMKFKEISENDMKKQLEHIKRDDRFKERPDERGDFKKGRDGFWSFPINKFIHERKIETTMEYWRLANKGQLDMHSDELRHILDREPRSMKKYFEINRDHFKRFK</sequence>
<dbReference type="InterPro" id="IPR008030">
    <property type="entry name" value="NmrA-like"/>
</dbReference>
<proteinExistence type="inferred from homology"/>
<dbReference type="Proteomes" id="UP000650833">
    <property type="component" value="Unassembled WGS sequence"/>
</dbReference>
<dbReference type="GO" id="GO:0005634">
    <property type="term" value="C:nucleus"/>
    <property type="evidence" value="ECO:0007669"/>
    <property type="project" value="TreeGrafter"/>
</dbReference>
<dbReference type="InterPro" id="IPR036291">
    <property type="entry name" value="NAD(P)-bd_dom_sf"/>
</dbReference>
<dbReference type="PANTHER" id="PTHR42748">
    <property type="entry name" value="NITROGEN METABOLITE REPRESSION PROTEIN NMRA FAMILY MEMBER"/>
    <property type="match status" value="1"/>
</dbReference>
<accession>A0A8H7V4B4</accession>
<keyword evidence="2" id="KW-0521">NADP</keyword>
<comment type="similarity">
    <text evidence="1">Belongs to the NmrA-type oxidoreductase family.</text>
</comment>
<comment type="caution">
    <text evidence="4">The sequence shown here is derived from an EMBL/GenBank/DDBJ whole genome shotgun (WGS) entry which is preliminary data.</text>
</comment>
<evidence type="ECO:0000313" key="4">
    <source>
        <dbReference type="EMBL" id="KAG2206675.1"/>
    </source>
</evidence>
<evidence type="ECO:0000256" key="1">
    <source>
        <dbReference type="ARBA" id="ARBA00006328"/>
    </source>
</evidence>
<dbReference type="PANTHER" id="PTHR42748:SF22">
    <property type="entry name" value="NMRA-LIKE DOMAIN-CONTAINING PROTEIN"/>
    <property type="match status" value="1"/>
</dbReference>
<evidence type="ECO:0000313" key="5">
    <source>
        <dbReference type="Proteomes" id="UP000650833"/>
    </source>
</evidence>